<feature type="domain" description="Ribosome maturation factor RimP C-terminal" evidence="6">
    <location>
        <begin position="114"/>
        <end position="186"/>
    </location>
</feature>
<dbReference type="InterPro" id="IPR028998">
    <property type="entry name" value="RimP_C"/>
</dbReference>
<evidence type="ECO:0000256" key="4">
    <source>
        <dbReference type="SAM" id="MobiDB-lite"/>
    </source>
</evidence>
<evidence type="ECO:0000256" key="2">
    <source>
        <dbReference type="ARBA" id="ARBA00022517"/>
    </source>
</evidence>
<comment type="similarity">
    <text evidence="3">Belongs to the RimP family.</text>
</comment>
<dbReference type="Pfam" id="PF17384">
    <property type="entry name" value="DUF150_C"/>
    <property type="match status" value="1"/>
</dbReference>
<dbReference type="Proteomes" id="UP001139158">
    <property type="component" value="Unassembled WGS sequence"/>
</dbReference>
<dbReference type="InterPro" id="IPR003728">
    <property type="entry name" value="Ribosome_maturation_RimP"/>
</dbReference>
<dbReference type="RefSeq" id="WP_227894824.1">
    <property type="nucleotide sequence ID" value="NZ_CP099466.1"/>
</dbReference>
<dbReference type="EMBL" id="JAJFZV010000004">
    <property type="protein sequence ID" value="MCC3297074.1"/>
    <property type="molecule type" value="Genomic_DNA"/>
</dbReference>
<proteinExistence type="inferred from homology"/>
<evidence type="ECO:0000259" key="5">
    <source>
        <dbReference type="Pfam" id="PF02576"/>
    </source>
</evidence>
<dbReference type="CDD" id="cd01734">
    <property type="entry name" value="YlxS_C"/>
    <property type="match status" value="1"/>
</dbReference>
<reference evidence="7" key="1">
    <citation type="submission" date="2021-10" db="EMBL/GenBank/DDBJ databases">
        <title>Novel species in genus Arthrobacter.</title>
        <authorList>
            <person name="Liu Y."/>
        </authorList>
    </citation>
    <scope>NUCLEOTIDE SEQUENCE</scope>
    <source>
        <strain evidence="7">Zg-Y453</strain>
    </source>
</reference>
<comment type="subcellular location">
    <subcellularLocation>
        <location evidence="3">Cytoplasm</location>
    </subcellularLocation>
</comment>
<dbReference type="GO" id="GO:0005829">
    <property type="term" value="C:cytosol"/>
    <property type="evidence" value="ECO:0007669"/>
    <property type="project" value="TreeGrafter"/>
</dbReference>
<dbReference type="PANTHER" id="PTHR33867">
    <property type="entry name" value="RIBOSOME MATURATION FACTOR RIMP"/>
    <property type="match status" value="1"/>
</dbReference>
<gene>
    <name evidence="3" type="primary">rimP</name>
    <name evidence="7" type="ORF">LJ757_04540</name>
</gene>
<dbReference type="GO" id="GO:0000028">
    <property type="term" value="P:ribosomal small subunit assembly"/>
    <property type="evidence" value="ECO:0007669"/>
    <property type="project" value="TreeGrafter"/>
</dbReference>
<keyword evidence="8" id="KW-1185">Reference proteome</keyword>
<keyword evidence="2 3" id="KW-0690">Ribosome biogenesis</keyword>
<comment type="caution">
    <text evidence="7">The sequence shown here is derived from an EMBL/GenBank/DDBJ whole genome shotgun (WGS) entry which is preliminary data.</text>
</comment>
<evidence type="ECO:0000313" key="8">
    <source>
        <dbReference type="Proteomes" id="UP001139158"/>
    </source>
</evidence>
<organism evidence="7 8">
    <name type="scientific">Arthrobacter caoxuetaonis</name>
    <dbReference type="NCBI Taxonomy" id="2886935"/>
    <lineage>
        <taxon>Bacteria</taxon>
        <taxon>Bacillati</taxon>
        <taxon>Actinomycetota</taxon>
        <taxon>Actinomycetes</taxon>
        <taxon>Micrococcales</taxon>
        <taxon>Micrococcaceae</taxon>
        <taxon>Arthrobacter</taxon>
    </lineage>
</organism>
<keyword evidence="1 3" id="KW-0963">Cytoplasm</keyword>
<dbReference type="PANTHER" id="PTHR33867:SF1">
    <property type="entry name" value="RIBOSOME MATURATION FACTOR RIMP"/>
    <property type="match status" value="1"/>
</dbReference>
<evidence type="ECO:0000313" key="7">
    <source>
        <dbReference type="EMBL" id="MCC3297074.1"/>
    </source>
</evidence>
<name>A0A9X1SDR9_9MICC</name>
<evidence type="ECO:0000256" key="1">
    <source>
        <dbReference type="ARBA" id="ARBA00022490"/>
    </source>
</evidence>
<feature type="compositionally biased region" description="Basic and acidic residues" evidence="4">
    <location>
        <begin position="7"/>
        <end position="17"/>
    </location>
</feature>
<accession>A0A9X1SDR9</accession>
<dbReference type="SUPFAM" id="SSF75420">
    <property type="entry name" value="YhbC-like, N-terminal domain"/>
    <property type="match status" value="1"/>
</dbReference>
<protein>
    <recommendedName>
        <fullName evidence="3">Ribosome maturation factor RimP</fullName>
    </recommendedName>
</protein>
<evidence type="ECO:0000259" key="6">
    <source>
        <dbReference type="Pfam" id="PF17384"/>
    </source>
</evidence>
<sequence>MAGRTSPKKDTSSDYRKNAQRAEIAAETQRLTAYLAPTVASEGLFLEEIEIRLAGAHRTVHVIVDLPETETGGVSLDRIADISRVLSDAMDEDPNDDGRPYSLEVSSPGVSRPLTEPRHWRRNTGRMVTVFPLRGDAVTGRLVETDAEGITLIPELPVKKGMKAKQGEKTHLAFSDIAKGRVEIEFAHLEDEPAGEDADEFESTAEEA</sequence>
<dbReference type="GO" id="GO:0006412">
    <property type="term" value="P:translation"/>
    <property type="evidence" value="ECO:0007669"/>
    <property type="project" value="TreeGrafter"/>
</dbReference>
<dbReference type="Gene3D" id="3.30.300.70">
    <property type="entry name" value="RimP-like superfamily, N-terminal"/>
    <property type="match status" value="1"/>
</dbReference>
<dbReference type="InterPro" id="IPR028989">
    <property type="entry name" value="RimP_N"/>
</dbReference>
<feature type="region of interest" description="Disordered" evidence="4">
    <location>
        <begin position="1"/>
        <end position="20"/>
    </location>
</feature>
<dbReference type="InterPro" id="IPR035956">
    <property type="entry name" value="RimP_N_sf"/>
</dbReference>
<comment type="function">
    <text evidence="3">Required for maturation of 30S ribosomal subunits.</text>
</comment>
<dbReference type="HAMAP" id="MF_01077">
    <property type="entry name" value="RimP"/>
    <property type="match status" value="1"/>
</dbReference>
<dbReference type="Pfam" id="PF02576">
    <property type="entry name" value="RimP_N"/>
    <property type="match status" value="1"/>
</dbReference>
<dbReference type="AlphaFoldDB" id="A0A9X1SDR9"/>
<feature type="domain" description="Ribosome maturation factor RimP N-terminal" evidence="5">
    <location>
        <begin position="35"/>
        <end position="110"/>
    </location>
</feature>
<feature type="region of interest" description="Disordered" evidence="4">
    <location>
        <begin position="89"/>
        <end position="117"/>
    </location>
</feature>
<evidence type="ECO:0000256" key="3">
    <source>
        <dbReference type="HAMAP-Rule" id="MF_01077"/>
    </source>
</evidence>